<proteinExistence type="predicted"/>
<dbReference type="OMA" id="ARHRCAF"/>
<feature type="compositionally biased region" description="Low complexity" evidence="17">
    <location>
        <begin position="314"/>
        <end position="325"/>
    </location>
</feature>
<evidence type="ECO:0000256" key="11">
    <source>
        <dbReference type="ARBA" id="ARBA00023136"/>
    </source>
</evidence>
<sequence length="660" mass="69617">MQRAGAAAAEPGGGGGGGEAVAAAAASYRVLSRLLGYGGAESAAAGLALGGAVGETAVTVTAADRGRAGGLRGSQLLVFRPGEAGEPSGVSSAACLPPPPPPQQPSELLCARHRCAFLDAPKGEPGGGRCWNGAAGGLLFPPGAGLELQLAALGLHQAPATVPGGPGKPPADCPCMSLLPPPPLAPPPSLPLLPPGEETSDALLVLEALGPEEDEEEEVAATGQAESSNSAGMGGSRVQLPRAAVPASAPAPAGPVPAVSTNRCSSSAPSRKGSLKVRLSRLFRTKSCSGPSCNPAAPTGARRGAGERELLQATATPATSGTAGSLPDVSQPGYREQDTGRKPRLMRTQSAFSPVAFGPLFTGETVSLVDVDISQRGLTSPHPPTPPPPPRRSLSLLDDISGTLPTSVLVGPMGSSSLQSFPLPPPPPPHAPDAFPRIIPIRAPEAVHSQPAQHLQCPLYRPDSSSFAASLRELEKCGWYWGPMNWEDAEMKLKGKPDGSFLVRDSSDPRYILSLSFRSQGITHHTRMEHYRGTFSLWCHPKFEDRCQSVVEFIKRAIMHSKNGKFLYFLRSRVPGLPPTPVQLLYPVSRFSNVKSLQHLCRFRIRQLVRIDHIPELPLPKPLISYIRKFYYYDPQEEVYLSLKEAQLVSKQKQEAESST</sequence>
<keyword evidence="7" id="KW-0341">Growth regulation</keyword>
<dbReference type="Gene3D" id="3.30.505.10">
    <property type="entry name" value="SH2 domain"/>
    <property type="match status" value="1"/>
</dbReference>
<dbReference type="InterPro" id="IPR037346">
    <property type="entry name" value="SOCS7_SOCS"/>
</dbReference>
<evidence type="ECO:0000256" key="9">
    <source>
        <dbReference type="ARBA" id="ARBA00022786"/>
    </source>
</evidence>
<feature type="compositionally biased region" description="Polar residues" evidence="17">
    <location>
        <begin position="260"/>
        <end position="269"/>
    </location>
</feature>
<feature type="compositionally biased region" description="Pro residues" evidence="17">
    <location>
        <begin position="381"/>
        <end position="391"/>
    </location>
</feature>
<evidence type="ECO:0000256" key="6">
    <source>
        <dbReference type="ARBA" id="ARBA00022490"/>
    </source>
</evidence>
<evidence type="ECO:0000313" key="21">
    <source>
        <dbReference type="Proteomes" id="UP000694545"/>
    </source>
</evidence>
<feature type="domain" description="SH2" evidence="18">
    <location>
        <begin position="479"/>
        <end position="588"/>
    </location>
</feature>
<dbReference type="RefSeq" id="XP_044300438.1">
    <property type="nucleotide sequence ID" value="XM_044444503.1"/>
</dbReference>
<dbReference type="OrthoDB" id="5979828at2759"/>
<evidence type="ECO:0000256" key="16">
    <source>
        <dbReference type="PROSITE-ProRule" id="PRU00191"/>
    </source>
</evidence>
<dbReference type="Pfam" id="PF00017">
    <property type="entry name" value="SH2"/>
    <property type="match status" value="1"/>
</dbReference>
<dbReference type="GO" id="GO:0009968">
    <property type="term" value="P:negative regulation of signal transduction"/>
    <property type="evidence" value="ECO:0007669"/>
    <property type="project" value="UniProtKB-KW"/>
</dbReference>
<dbReference type="FunFam" id="3.30.505.10:FF:000029">
    <property type="entry name" value="Suppressor of cytokine signaling 7"/>
    <property type="match status" value="1"/>
</dbReference>
<feature type="domain" description="SOCS box" evidence="19">
    <location>
        <begin position="583"/>
        <end position="633"/>
    </location>
</feature>
<evidence type="ECO:0000313" key="20">
    <source>
        <dbReference type="Ensembl" id="ENSVKKP00000003074.1"/>
    </source>
</evidence>
<dbReference type="SUPFAM" id="SSF55550">
    <property type="entry name" value="SH2 domain"/>
    <property type="match status" value="1"/>
</dbReference>
<dbReference type="PANTHER" id="PTHR10155">
    <property type="entry name" value="PHOSPHATIDYLINOSITOL 3-KINASE REGULATORY SUBUNIT"/>
    <property type="match status" value="1"/>
</dbReference>
<evidence type="ECO:0000256" key="13">
    <source>
        <dbReference type="ARBA" id="ARBA00059017"/>
    </source>
</evidence>
<dbReference type="GO" id="GO:0046854">
    <property type="term" value="P:phosphatidylinositol phosphate biosynthetic process"/>
    <property type="evidence" value="ECO:0007669"/>
    <property type="project" value="TreeGrafter"/>
</dbReference>
<dbReference type="InterPro" id="IPR036036">
    <property type="entry name" value="SOCS_box-like_dom_sf"/>
</dbReference>
<comment type="function">
    <text evidence="13">Substrate-recognition component of a cullin-5-RING E3 ubiquitin-protein ligase complex (ECS complex, also named CRL5 complex), which mediates the ubiquitination and subsequent proteasomal degradation of target proteins, such as DAB1 and IRS1. Specifically recognizes and binds phosphorylated proteins via its SH2 domain, promoting their ubiquitination. The ECS(SOCS7) complex acts as a key regulator of reelin signaling by mediating ubiquitination and degradation of phosphorylated DAB1 in the cortical plate of the developing cerebral cortex, thereby regulating neuron positioning during cortex development. Functions in insulin signaling and glucose homeostasis through IRS1 ubiquitination and subsequent proteasomal degradation. Also inhibits prolactin, growth hormone and leptin signaling by preventing STAT3 and STAT5 activation, sequestering them in the cytoplasm and reducing their binding to DNA.</text>
</comment>
<evidence type="ECO:0000256" key="17">
    <source>
        <dbReference type="SAM" id="MobiDB-lite"/>
    </source>
</evidence>
<evidence type="ECO:0000256" key="8">
    <source>
        <dbReference type="ARBA" id="ARBA00022700"/>
    </source>
</evidence>
<dbReference type="SMART" id="SM00969">
    <property type="entry name" value="SOCS_box"/>
    <property type="match status" value="1"/>
</dbReference>
<evidence type="ECO:0000256" key="10">
    <source>
        <dbReference type="ARBA" id="ARBA00022999"/>
    </source>
</evidence>
<evidence type="ECO:0000256" key="15">
    <source>
        <dbReference type="ARBA" id="ARBA00070642"/>
    </source>
</evidence>
<name>A0A8D2IVC7_VARKO</name>
<keyword evidence="11" id="KW-0472">Membrane</keyword>
<dbReference type="SMART" id="SM00252">
    <property type="entry name" value="SH2"/>
    <property type="match status" value="1"/>
</dbReference>
<dbReference type="InterPro" id="IPR036860">
    <property type="entry name" value="SH2_dom_sf"/>
</dbReference>
<evidence type="ECO:0000256" key="4">
    <source>
        <dbReference type="ARBA" id="ARBA00004906"/>
    </source>
</evidence>
<evidence type="ECO:0000256" key="7">
    <source>
        <dbReference type="ARBA" id="ARBA00022604"/>
    </source>
</evidence>
<dbReference type="GO" id="GO:0005634">
    <property type="term" value="C:nucleus"/>
    <property type="evidence" value="ECO:0007669"/>
    <property type="project" value="UniProtKB-SubCell"/>
</dbReference>
<keyword evidence="10 16" id="KW-0727">SH2 domain</keyword>
<evidence type="ECO:0000256" key="5">
    <source>
        <dbReference type="ARBA" id="ARBA00022475"/>
    </source>
</evidence>
<dbReference type="GO" id="GO:0005737">
    <property type="term" value="C:cytoplasm"/>
    <property type="evidence" value="ECO:0007669"/>
    <property type="project" value="UniProtKB-SubCell"/>
</dbReference>
<dbReference type="KEGG" id="vko:123030494"/>
<evidence type="ECO:0000256" key="12">
    <source>
        <dbReference type="ARBA" id="ARBA00023242"/>
    </source>
</evidence>
<dbReference type="GO" id="GO:0005942">
    <property type="term" value="C:phosphatidylinositol 3-kinase complex"/>
    <property type="evidence" value="ECO:0007669"/>
    <property type="project" value="TreeGrafter"/>
</dbReference>
<dbReference type="InterPro" id="IPR035866">
    <property type="entry name" value="SOCS7_SH2"/>
</dbReference>
<evidence type="ECO:0000256" key="2">
    <source>
        <dbReference type="ARBA" id="ARBA00004413"/>
    </source>
</evidence>
<keyword evidence="21" id="KW-1185">Reference proteome</keyword>
<dbReference type="GO" id="GO:0016567">
    <property type="term" value="P:protein ubiquitination"/>
    <property type="evidence" value="ECO:0007669"/>
    <property type="project" value="UniProtKB-UniPathway"/>
</dbReference>
<dbReference type="InterPro" id="IPR000980">
    <property type="entry name" value="SH2"/>
</dbReference>
<keyword evidence="5" id="KW-1003">Cell membrane</keyword>
<comment type="subunit">
    <text evidence="14">Substrate-recognition component of the ECS(SOCS7) complex, composed of SOCS7, CUL5, ELOB, ELOC and RNF7/RBX2. Interacts, via the third proline-rich region, with the second SH3 domain of the adapter protein NCK1. Also interacts with GRB2, INSR, PLCG1, SORBS3/vinexin, and phosphorylated STAT3 and STAT5. Interacts with SEPT6. Interacts with phosphorylated IRS4 and PIK3R1.</text>
</comment>
<protein>
    <recommendedName>
        <fullName evidence="15">Suppressor of cytokine signaling 7</fullName>
    </recommendedName>
</protein>
<dbReference type="SUPFAM" id="SSF158235">
    <property type="entry name" value="SOCS box-like"/>
    <property type="match status" value="1"/>
</dbReference>
<dbReference type="CDD" id="cd10388">
    <property type="entry name" value="SH2_SOCS7"/>
    <property type="match status" value="1"/>
</dbReference>
<feature type="region of interest" description="Disordered" evidence="17">
    <location>
        <begin position="375"/>
        <end position="395"/>
    </location>
</feature>
<comment type="subcellular location">
    <subcellularLocation>
        <location evidence="2">Cell membrane</location>
        <topology evidence="2">Peripheral membrane protein</topology>
        <orientation evidence="2">Cytoplasmic side</orientation>
    </subcellularLocation>
    <subcellularLocation>
        <location evidence="3">Cytoplasm</location>
    </subcellularLocation>
    <subcellularLocation>
        <location evidence="1">Nucleus</location>
    </subcellularLocation>
</comment>
<evidence type="ECO:0000256" key="1">
    <source>
        <dbReference type="ARBA" id="ARBA00004123"/>
    </source>
</evidence>
<feature type="compositionally biased region" description="Low complexity" evidence="17">
    <location>
        <begin position="241"/>
        <end position="259"/>
    </location>
</feature>
<dbReference type="PROSITE" id="PS50225">
    <property type="entry name" value="SOCS"/>
    <property type="match status" value="1"/>
</dbReference>
<evidence type="ECO:0000259" key="18">
    <source>
        <dbReference type="PROSITE" id="PS50001"/>
    </source>
</evidence>
<dbReference type="GeneID" id="123030494"/>
<keyword evidence="12" id="KW-0539">Nucleus</keyword>
<keyword evidence="9" id="KW-0833">Ubl conjugation pathway</keyword>
<dbReference type="GO" id="GO:0005886">
    <property type="term" value="C:plasma membrane"/>
    <property type="evidence" value="ECO:0007669"/>
    <property type="project" value="UniProtKB-SubCell"/>
</dbReference>
<keyword evidence="8" id="KW-0734">Signal transduction inhibitor</keyword>
<dbReference type="Proteomes" id="UP000694545">
    <property type="component" value="Unplaced"/>
</dbReference>
<dbReference type="GO" id="GO:0046935">
    <property type="term" value="F:1-phosphatidylinositol-3-kinase regulator activity"/>
    <property type="evidence" value="ECO:0007669"/>
    <property type="project" value="TreeGrafter"/>
</dbReference>
<dbReference type="InterPro" id="IPR001496">
    <property type="entry name" value="SOCS_box"/>
</dbReference>
<dbReference type="PANTHER" id="PTHR10155:SF5">
    <property type="entry name" value="SUPPRESSOR OF CYTOKINE SIGNALING 7"/>
    <property type="match status" value="1"/>
</dbReference>
<feature type="region of interest" description="Disordered" evidence="17">
    <location>
        <begin position="314"/>
        <end position="346"/>
    </location>
</feature>
<dbReference type="CDD" id="cd03741">
    <property type="entry name" value="SOCS_SOCS7"/>
    <property type="match status" value="1"/>
</dbReference>
<dbReference type="GO" id="GO:0035556">
    <property type="term" value="P:intracellular signal transduction"/>
    <property type="evidence" value="ECO:0007669"/>
    <property type="project" value="InterPro"/>
</dbReference>
<dbReference type="SMART" id="SM00253">
    <property type="entry name" value="SOCS"/>
    <property type="match status" value="1"/>
</dbReference>
<evidence type="ECO:0000256" key="3">
    <source>
        <dbReference type="ARBA" id="ARBA00004496"/>
    </source>
</evidence>
<reference evidence="20" key="1">
    <citation type="submission" date="2025-08" db="UniProtKB">
        <authorList>
            <consortium name="Ensembl"/>
        </authorList>
    </citation>
    <scope>IDENTIFICATION</scope>
</reference>
<accession>A0A8D2IVC7</accession>
<evidence type="ECO:0000256" key="14">
    <source>
        <dbReference type="ARBA" id="ARBA00062788"/>
    </source>
</evidence>
<dbReference type="Ensembl" id="ENSVKKT00000003163.1">
    <property type="protein sequence ID" value="ENSVKKP00000003074.1"/>
    <property type="gene ID" value="ENSVKKG00000002382.1"/>
</dbReference>
<reference evidence="20" key="2">
    <citation type="submission" date="2025-09" db="UniProtKB">
        <authorList>
            <consortium name="Ensembl"/>
        </authorList>
    </citation>
    <scope>IDENTIFICATION</scope>
</reference>
<dbReference type="CTD" id="30837"/>
<feature type="region of interest" description="Disordered" evidence="17">
    <location>
        <begin position="212"/>
        <end position="276"/>
    </location>
</feature>
<organism evidence="20 21">
    <name type="scientific">Varanus komodoensis</name>
    <name type="common">Komodo dragon</name>
    <dbReference type="NCBI Taxonomy" id="61221"/>
    <lineage>
        <taxon>Eukaryota</taxon>
        <taxon>Metazoa</taxon>
        <taxon>Chordata</taxon>
        <taxon>Craniata</taxon>
        <taxon>Vertebrata</taxon>
        <taxon>Euteleostomi</taxon>
        <taxon>Lepidosauria</taxon>
        <taxon>Squamata</taxon>
        <taxon>Bifurcata</taxon>
        <taxon>Unidentata</taxon>
        <taxon>Episquamata</taxon>
        <taxon>Toxicofera</taxon>
        <taxon>Anguimorpha</taxon>
        <taxon>Paleoanguimorpha</taxon>
        <taxon>Varanoidea</taxon>
        <taxon>Varanidae</taxon>
        <taxon>Varanus</taxon>
    </lineage>
</organism>
<keyword evidence="6" id="KW-0963">Cytoplasm</keyword>
<comment type="pathway">
    <text evidence="4">Protein modification; protein ubiquitination.</text>
</comment>
<dbReference type="Pfam" id="PF07525">
    <property type="entry name" value="SOCS_box"/>
    <property type="match status" value="1"/>
</dbReference>
<dbReference type="PROSITE" id="PS50001">
    <property type="entry name" value="SH2"/>
    <property type="match status" value="1"/>
</dbReference>
<gene>
    <name evidence="20" type="primary">SOCS7</name>
</gene>
<dbReference type="AlphaFoldDB" id="A0A8D2IVC7"/>
<dbReference type="UniPathway" id="UPA00143"/>
<evidence type="ECO:0000259" key="19">
    <source>
        <dbReference type="PROSITE" id="PS50225"/>
    </source>
</evidence>